<name>A0A1W2FK20_KIBAR</name>
<dbReference type="Gene3D" id="2.60.40.10">
    <property type="entry name" value="Immunoglobulins"/>
    <property type="match status" value="1"/>
</dbReference>
<dbReference type="RefSeq" id="WP_084431134.1">
    <property type="nucleotide sequence ID" value="NZ_FWXV01000007.1"/>
</dbReference>
<dbReference type="Gene3D" id="2.170.160.10">
    <property type="entry name" value="Endo-1,4-beta-glucanase f. Domain 2"/>
    <property type="match status" value="1"/>
</dbReference>
<keyword evidence="2" id="KW-0378">Hydrolase</keyword>
<dbReference type="Gene3D" id="4.10.870.10">
    <property type="entry name" value="Endo-1,4-beta-glucanase f. Domain 3"/>
    <property type="match status" value="1"/>
</dbReference>
<feature type="chain" id="PRO_5038435751" evidence="8">
    <location>
        <begin position="25"/>
        <end position="965"/>
    </location>
</feature>
<dbReference type="SUPFAM" id="SSF48208">
    <property type="entry name" value="Six-hairpin glycosidases"/>
    <property type="match status" value="1"/>
</dbReference>
<evidence type="ECO:0000256" key="4">
    <source>
        <dbReference type="ARBA" id="ARBA00023277"/>
    </source>
</evidence>
<evidence type="ECO:0000256" key="3">
    <source>
        <dbReference type="ARBA" id="ARBA00023001"/>
    </source>
</evidence>
<dbReference type="AlphaFoldDB" id="A0A1W2FK20"/>
<feature type="signal peptide" evidence="8">
    <location>
        <begin position="1"/>
        <end position="24"/>
    </location>
</feature>
<feature type="active site" description="Nucleophile" evidence="7">
    <location>
        <position position="555"/>
    </location>
</feature>
<keyword evidence="3" id="KW-0136">Cellulose degradation</keyword>
<gene>
    <name evidence="10" type="ORF">SAMN05661093_07316</name>
</gene>
<dbReference type="Pfam" id="PF02011">
    <property type="entry name" value="Glyco_hydro_48"/>
    <property type="match status" value="1"/>
</dbReference>
<keyword evidence="6" id="KW-0624">Polysaccharide degradation</keyword>
<dbReference type="Pfam" id="PF00553">
    <property type="entry name" value="CBM_2"/>
    <property type="match status" value="1"/>
</dbReference>
<dbReference type="EMBL" id="FWXV01000007">
    <property type="protein sequence ID" value="SMD22084.1"/>
    <property type="molecule type" value="Genomic_DNA"/>
</dbReference>
<dbReference type="InterPro" id="IPR008928">
    <property type="entry name" value="6-hairpin_glycosidase_sf"/>
</dbReference>
<evidence type="ECO:0000313" key="10">
    <source>
        <dbReference type="EMBL" id="SMD22084.1"/>
    </source>
</evidence>
<protein>
    <submittedName>
        <fullName evidence="10">Cellulose binding domain-containing protein</fullName>
    </submittedName>
</protein>
<keyword evidence="11" id="KW-1185">Reference proteome</keyword>
<evidence type="ECO:0000256" key="8">
    <source>
        <dbReference type="SAM" id="SignalP"/>
    </source>
</evidence>
<keyword evidence="1 8" id="KW-0732">Signal</keyword>
<keyword evidence="5" id="KW-0326">Glycosidase</keyword>
<dbReference type="Proteomes" id="UP000192674">
    <property type="component" value="Unassembled WGS sequence"/>
</dbReference>
<evidence type="ECO:0000256" key="7">
    <source>
        <dbReference type="PIRSR" id="PIRSR600556-1"/>
    </source>
</evidence>
<feature type="domain" description="CBM2" evidence="9">
    <location>
        <begin position="26"/>
        <end position="136"/>
    </location>
</feature>
<dbReference type="InterPro" id="IPR013783">
    <property type="entry name" value="Ig-like_fold"/>
</dbReference>
<evidence type="ECO:0000313" key="11">
    <source>
        <dbReference type="Proteomes" id="UP000192674"/>
    </source>
</evidence>
<reference evidence="10 11" key="1">
    <citation type="submission" date="2017-04" db="EMBL/GenBank/DDBJ databases">
        <authorList>
            <person name="Afonso C.L."/>
            <person name="Miller P.J."/>
            <person name="Scott M.A."/>
            <person name="Spackman E."/>
            <person name="Goraichik I."/>
            <person name="Dimitrov K.M."/>
            <person name="Suarez D.L."/>
            <person name="Swayne D.E."/>
        </authorList>
    </citation>
    <scope>NUCLEOTIDE SEQUENCE [LARGE SCALE GENOMIC DNA]</scope>
    <source>
        <strain evidence="10 11">DSM 43828</strain>
    </source>
</reference>
<dbReference type="InterPro" id="IPR000556">
    <property type="entry name" value="Glyco_hydro_48F"/>
</dbReference>
<dbReference type="OrthoDB" id="33861at2"/>
<dbReference type="Pfam" id="PF17957">
    <property type="entry name" value="Big_7"/>
    <property type="match status" value="1"/>
</dbReference>
<evidence type="ECO:0000256" key="5">
    <source>
        <dbReference type="ARBA" id="ARBA00023295"/>
    </source>
</evidence>
<evidence type="ECO:0000256" key="1">
    <source>
        <dbReference type="ARBA" id="ARBA00022729"/>
    </source>
</evidence>
<dbReference type="GO" id="GO:0030247">
    <property type="term" value="F:polysaccharide binding"/>
    <property type="evidence" value="ECO:0007669"/>
    <property type="project" value="UniProtKB-UniRule"/>
</dbReference>
<accession>A0A1W2FK20</accession>
<dbReference type="Gene3D" id="1.50.10.10">
    <property type="match status" value="1"/>
</dbReference>
<dbReference type="SMART" id="SM00637">
    <property type="entry name" value="CBD_II"/>
    <property type="match status" value="1"/>
</dbReference>
<dbReference type="InterPro" id="IPR012291">
    <property type="entry name" value="CBM2_carb-bd_dom_sf"/>
</dbReference>
<dbReference type="InterPro" id="IPR008965">
    <property type="entry name" value="CBM2/CBM3_carb-bd_dom_sf"/>
</dbReference>
<dbReference type="InterPro" id="IPR012341">
    <property type="entry name" value="6hp_glycosidase-like_sf"/>
</dbReference>
<dbReference type="InterPro" id="IPR001919">
    <property type="entry name" value="CBD2"/>
</dbReference>
<dbReference type="SUPFAM" id="SSF49384">
    <property type="entry name" value="Carbohydrate-binding domain"/>
    <property type="match status" value="1"/>
</dbReference>
<dbReference type="InterPro" id="IPR023309">
    <property type="entry name" value="Endo-1-4-beta-glucanase_dom2"/>
</dbReference>
<dbReference type="PRINTS" id="PR00844">
    <property type="entry name" value="GLHYDRLASE48"/>
</dbReference>
<evidence type="ECO:0000256" key="2">
    <source>
        <dbReference type="ARBA" id="ARBA00022801"/>
    </source>
</evidence>
<keyword evidence="4" id="KW-0119">Carbohydrate metabolism</keyword>
<evidence type="ECO:0000259" key="9">
    <source>
        <dbReference type="PROSITE" id="PS51173"/>
    </source>
</evidence>
<dbReference type="PROSITE" id="PS51173">
    <property type="entry name" value="CBM2"/>
    <property type="match status" value="1"/>
</dbReference>
<dbReference type="PROSITE" id="PS51257">
    <property type="entry name" value="PROKAR_LIPOPROTEIN"/>
    <property type="match status" value="1"/>
</dbReference>
<dbReference type="Gene3D" id="2.60.40.290">
    <property type="match status" value="1"/>
</dbReference>
<dbReference type="InterPro" id="IPR027390">
    <property type="entry name" value="Endoglucanase_F_dom3"/>
</dbReference>
<dbReference type="GO" id="GO:0008810">
    <property type="term" value="F:cellulase activity"/>
    <property type="evidence" value="ECO:0007669"/>
    <property type="project" value="InterPro"/>
</dbReference>
<dbReference type="GO" id="GO:0030245">
    <property type="term" value="P:cellulose catabolic process"/>
    <property type="evidence" value="ECO:0007669"/>
    <property type="project" value="UniProtKB-KW"/>
</dbReference>
<feature type="active site" description="Proton donor" evidence="7">
    <location>
        <position position="383"/>
    </location>
</feature>
<evidence type="ECO:0000256" key="6">
    <source>
        <dbReference type="ARBA" id="ARBA00023326"/>
    </source>
</evidence>
<sequence>MRRRRALPALVAVGLMAATMTVAAQPAAAAVSCTVEYSVTNEWNTGFGAAVTIKNVGTDQIDGWDLTWTFPDNQRITQLWQATPNLNGPAVSVRNAPYNRAVAAGGQVQFGFNGSKSAANRAPTDFAVNGTACVGPNRAPAVQLTSPADNSSHPAQAAIPLAATATDADGTISRVEFYAGTTLLETDTSSPYQHSWTGAAPGQHSVTARAYDDKGASTISSPVAVRVLSAPTILATPSTVNLRQGTSTTVDVTLATQPTGPVTATITRTGSADLTASPTELTFSTTDWNTPKPVTITSAANGGALASATFTASATGYTAATFTATELDASTPEFKTAFLTQYNKIKDPNSGYFRKFGDLLVPYHSIETLLVEAPDHGHQTTSEAFSYYLWLEAAYGQIQGDWAPFNAAWASLEKYIIPSTADQPTNNKYNPADPATYAPEHPRMDRYPAVLDGNIPVGQDPIAAELKAAYGSDDIYGMHWLLDVDNTYKFGRCGDGTTAPAYINTYQRGSSESVFETIPQPSCDTFKHGGPNGYLDLFTKDASYARQWKYTNAPDADARAVQVAFLAQRWAAAQGKGGDVSAVVKKASKMGDYLRYAMFDKYFKRIGNCTSPSSCPGATGKDSAHYLMSWYYAWGGATDTSAGWAWRIGDGANHQGYQNPLAAYALANDPALKPTSATGAADWAKSLDRQLEFLQWLQSSEGGIAGGATNSWEGQYGTPPAGSPTFYGMFYDWQPVWHDPPSNRWFGFQVWGLERVASYYQITGDARAKKILDKWVPWAIANTTTGANFQIPNDMQWTGAPDTWNPSSPGGNAGLHVRVLNHSKDVGVAASYAKVLLNYAARSGDAAAKTTGEALLNSLLQHADAVGIATPETRADYNRFDDKYNSSTGEGVYVPPGWTGKMPNGDTIDQNSTFLSIRSFYRSDQQWAKVQSYLDGGAVPTFTYHRFWAQAEIATAFSLHFQLFG</sequence>
<proteinExistence type="predicted"/>
<organism evidence="10 11">
    <name type="scientific">Kibdelosporangium aridum</name>
    <dbReference type="NCBI Taxonomy" id="2030"/>
    <lineage>
        <taxon>Bacteria</taxon>
        <taxon>Bacillati</taxon>
        <taxon>Actinomycetota</taxon>
        <taxon>Actinomycetes</taxon>
        <taxon>Pseudonocardiales</taxon>
        <taxon>Pseudonocardiaceae</taxon>
        <taxon>Kibdelosporangium</taxon>
    </lineage>
</organism>